<feature type="domain" description="Heme haloperoxidase family profile" evidence="8">
    <location>
        <begin position="1"/>
        <end position="203"/>
    </location>
</feature>
<accession>A0A7C8I5M0</accession>
<dbReference type="InterPro" id="IPR000028">
    <property type="entry name" value="Chloroperoxidase"/>
</dbReference>
<evidence type="ECO:0000313" key="10">
    <source>
        <dbReference type="Proteomes" id="UP000481861"/>
    </source>
</evidence>
<evidence type="ECO:0000256" key="7">
    <source>
        <dbReference type="ARBA" id="ARBA00025795"/>
    </source>
</evidence>
<gene>
    <name evidence="9" type="ORF">BDV95DRAFT_501449</name>
</gene>
<evidence type="ECO:0000256" key="6">
    <source>
        <dbReference type="ARBA" id="ARBA00023004"/>
    </source>
</evidence>
<keyword evidence="10" id="KW-1185">Reference proteome</keyword>
<dbReference type="Gene3D" id="1.10.489.10">
    <property type="entry name" value="Chloroperoxidase-like"/>
    <property type="match status" value="1"/>
</dbReference>
<dbReference type="PANTHER" id="PTHR33577">
    <property type="entry name" value="STERIGMATOCYSTIN BIOSYNTHESIS PEROXIDASE STCC-RELATED"/>
    <property type="match status" value="1"/>
</dbReference>
<dbReference type="Pfam" id="PF01328">
    <property type="entry name" value="Peroxidase_2"/>
    <property type="match status" value="1"/>
</dbReference>
<sequence length="236" mass="25805">GDVRSPCPALNSLANHGILPRDGKNLTVPLLVARMNAALNISNELGTIVASAALLTSSNPASGTLNLDDLKKHGFIEHDGSLSRRDTALNGEEQDFSPVIFEEFLGYFSGATDITFALAAKARWGRIQTERARNPEFTYGPAARFNSYVESSIYLQLLRKAETGTVPLAFIKIFFSQERLPYDEGWRPVNNQNGFTLASDILQLSLNTPEEGPEDEVHGLGFHGITLQDLSRADTL</sequence>
<keyword evidence="4" id="KW-0479">Metal-binding</keyword>
<keyword evidence="3" id="KW-0349">Heme</keyword>
<comment type="similarity">
    <text evidence="7">Belongs to the chloroperoxidase family.</text>
</comment>
<evidence type="ECO:0000256" key="5">
    <source>
        <dbReference type="ARBA" id="ARBA00023002"/>
    </source>
</evidence>
<comment type="cofactor">
    <cofactor evidence="1">
        <name>heme b</name>
        <dbReference type="ChEBI" id="CHEBI:60344"/>
    </cofactor>
</comment>
<comment type="caution">
    <text evidence="9">The sequence shown here is derived from an EMBL/GenBank/DDBJ whole genome shotgun (WGS) entry which is preliminary data.</text>
</comment>
<dbReference type="Proteomes" id="UP000481861">
    <property type="component" value="Unassembled WGS sequence"/>
</dbReference>
<dbReference type="GO" id="GO:0046872">
    <property type="term" value="F:metal ion binding"/>
    <property type="evidence" value="ECO:0007669"/>
    <property type="project" value="UniProtKB-KW"/>
</dbReference>
<protein>
    <submittedName>
        <fullName evidence="9">Chloroperoxidase</fullName>
    </submittedName>
</protein>
<evidence type="ECO:0000256" key="1">
    <source>
        <dbReference type="ARBA" id="ARBA00001970"/>
    </source>
</evidence>
<evidence type="ECO:0000256" key="4">
    <source>
        <dbReference type="ARBA" id="ARBA00022723"/>
    </source>
</evidence>
<dbReference type="EMBL" id="JAADJZ010000021">
    <property type="protein sequence ID" value="KAF2867833.1"/>
    <property type="molecule type" value="Genomic_DNA"/>
</dbReference>
<reference evidence="9 10" key="1">
    <citation type="submission" date="2020-01" db="EMBL/GenBank/DDBJ databases">
        <authorList>
            <consortium name="DOE Joint Genome Institute"/>
            <person name="Haridas S."/>
            <person name="Albert R."/>
            <person name="Binder M."/>
            <person name="Bloem J."/>
            <person name="Labutti K."/>
            <person name="Salamov A."/>
            <person name="Andreopoulos B."/>
            <person name="Baker S.E."/>
            <person name="Barry K."/>
            <person name="Bills G."/>
            <person name="Bluhm B.H."/>
            <person name="Cannon C."/>
            <person name="Castanera R."/>
            <person name="Culley D.E."/>
            <person name="Daum C."/>
            <person name="Ezra D."/>
            <person name="Gonzalez J.B."/>
            <person name="Henrissat B."/>
            <person name="Kuo A."/>
            <person name="Liang C."/>
            <person name="Lipzen A."/>
            <person name="Lutzoni F."/>
            <person name="Magnuson J."/>
            <person name="Mondo S."/>
            <person name="Nolan M."/>
            <person name="Ohm R."/>
            <person name="Pangilinan J."/>
            <person name="Park H.-J.H."/>
            <person name="Ramirez L."/>
            <person name="Alfaro M."/>
            <person name="Sun H."/>
            <person name="Tritt A."/>
            <person name="Yoshinaga Y."/>
            <person name="Zwiers L.-H.L."/>
            <person name="Turgeon B.G."/>
            <person name="Goodwin S.B."/>
            <person name="Spatafora J.W."/>
            <person name="Crous P.W."/>
            <person name="Grigoriev I.V."/>
        </authorList>
    </citation>
    <scope>NUCLEOTIDE SEQUENCE [LARGE SCALE GENOMIC DNA]</scope>
    <source>
        <strain evidence="9 10">CBS 611.86</strain>
    </source>
</reference>
<evidence type="ECO:0000256" key="3">
    <source>
        <dbReference type="ARBA" id="ARBA00022617"/>
    </source>
</evidence>
<dbReference type="PROSITE" id="PS51405">
    <property type="entry name" value="HEME_HALOPEROXIDASE"/>
    <property type="match status" value="1"/>
</dbReference>
<dbReference type="GO" id="GO:0004601">
    <property type="term" value="F:peroxidase activity"/>
    <property type="evidence" value="ECO:0007669"/>
    <property type="project" value="UniProtKB-KW"/>
</dbReference>
<evidence type="ECO:0000256" key="2">
    <source>
        <dbReference type="ARBA" id="ARBA00022559"/>
    </source>
</evidence>
<dbReference type="PANTHER" id="PTHR33577:SF9">
    <property type="entry name" value="PEROXIDASE STCC"/>
    <property type="match status" value="1"/>
</dbReference>
<proteinExistence type="inferred from homology"/>
<keyword evidence="2 9" id="KW-0575">Peroxidase</keyword>
<dbReference type="OrthoDB" id="407298at2759"/>
<evidence type="ECO:0000313" key="9">
    <source>
        <dbReference type="EMBL" id="KAF2867833.1"/>
    </source>
</evidence>
<dbReference type="AlphaFoldDB" id="A0A7C8I5M0"/>
<dbReference type="InterPro" id="IPR036851">
    <property type="entry name" value="Chloroperoxidase-like_sf"/>
</dbReference>
<dbReference type="SUPFAM" id="SSF47571">
    <property type="entry name" value="Cloroperoxidase"/>
    <property type="match status" value="1"/>
</dbReference>
<organism evidence="9 10">
    <name type="scientific">Massariosphaeria phaeospora</name>
    <dbReference type="NCBI Taxonomy" id="100035"/>
    <lineage>
        <taxon>Eukaryota</taxon>
        <taxon>Fungi</taxon>
        <taxon>Dikarya</taxon>
        <taxon>Ascomycota</taxon>
        <taxon>Pezizomycotina</taxon>
        <taxon>Dothideomycetes</taxon>
        <taxon>Pleosporomycetidae</taxon>
        <taxon>Pleosporales</taxon>
        <taxon>Pleosporales incertae sedis</taxon>
        <taxon>Massariosphaeria</taxon>
    </lineage>
</organism>
<feature type="non-terminal residue" evidence="9">
    <location>
        <position position="1"/>
    </location>
</feature>
<name>A0A7C8I5M0_9PLEO</name>
<keyword evidence="6" id="KW-0408">Iron</keyword>
<evidence type="ECO:0000259" key="8">
    <source>
        <dbReference type="PROSITE" id="PS51405"/>
    </source>
</evidence>
<keyword evidence="5" id="KW-0560">Oxidoreductase</keyword>